<name>A0ABV7W6P3_9BURK</name>
<dbReference type="Pfam" id="PF00583">
    <property type="entry name" value="Acetyltransf_1"/>
    <property type="match status" value="1"/>
</dbReference>
<dbReference type="PROSITE" id="PS51186">
    <property type="entry name" value="GNAT"/>
    <property type="match status" value="1"/>
</dbReference>
<evidence type="ECO:0000259" key="3">
    <source>
        <dbReference type="PROSITE" id="PS51186"/>
    </source>
</evidence>
<organism evidence="4 5">
    <name type="scientific">Hydrogenophaga luteola</name>
    <dbReference type="NCBI Taxonomy" id="1591122"/>
    <lineage>
        <taxon>Bacteria</taxon>
        <taxon>Pseudomonadati</taxon>
        <taxon>Pseudomonadota</taxon>
        <taxon>Betaproteobacteria</taxon>
        <taxon>Burkholderiales</taxon>
        <taxon>Comamonadaceae</taxon>
        <taxon>Hydrogenophaga</taxon>
    </lineage>
</organism>
<feature type="domain" description="N-acetyltransferase" evidence="3">
    <location>
        <begin position="16"/>
        <end position="170"/>
    </location>
</feature>
<gene>
    <name evidence="4" type="ORF">ACFOPI_17595</name>
</gene>
<dbReference type="EC" id="2.3.1.-" evidence="4"/>
<dbReference type="PANTHER" id="PTHR43877:SF1">
    <property type="entry name" value="ACETYLTRANSFERASE"/>
    <property type="match status" value="1"/>
</dbReference>
<accession>A0ABV7W6P3</accession>
<dbReference type="PANTHER" id="PTHR43877">
    <property type="entry name" value="AMINOALKYLPHOSPHONATE N-ACETYLTRANSFERASE-RELATED-RELATED"/>
    <property type="match status" value="1"/>
</dbReference>
<dbReference type="InterPro" id="IPR000182">
    <property type="entry name" value="GNAT_dom"/>
</dbReference>
<dbReference type="InterPro" id="IPR050832">
    <property type="entry name" value="Bact_Acetyltransf"/>
</dbReference>
<keyword evidence="5" id="KW-1185">Reference proteome</keyword>
<proteinExistence type="predicted"/>
<comment type="caution">
    <text evidence="4">The sequence shown here is derived from an EMBL/GenBank/DDBJ whole genome shotgun (WGS) entry which is preliminary data.</text>
</comment>
<dbReference type="GO" id="GO:0016746">
    <property type="term" value="F:acyltransferase activity"/>
    <property type="evidence" value="ECO:0007669"/>
    <property type="project" value="UniProtKB-KW"/>
</dbReference>
<dbReference type="CDD" id="cd04301">
    <property type="entry name" value="NAT_SF"/>
    <property type="match status" value="1"/>
</dbReference>
<keyword evidence="1 4" id="KW-0808">Transferase</keyword>
<sequence length="183" mass="20060">MPEDFIYLRATTADALPLSTLATQVFLDTYATQGINNALAREVATVYSAEVFERRLRDSAAELWMVEAGGYTVGFVDIAFATSCPVPSVHGAEVSRLYVQRPFLRRGLGRALMAKAEASARARGLDAIWLAAWAGNHGALAFYQSEGFRDIGATEYVINGEGYENRVLCKPMLHDGTQGEWCE</sequence>
<dbReference type="SUPFAM" id="SSF55729">
    <property type="entry name" value="Acyl-CoA N-acyltransferases (Nat)"/>
    <property type="match status" value="1"/>
</dbReference>
<evidence type="ECO:0000256" key="2">
    <source>
        <dbReference type="ARBA" id="ARBA00023315"/>
    </source>
</evidence>
<evidence type="ECO:0000313" key="5">
    <source>
        <dbReference type="Proteomes" id="UP001595729"/>
    </source>
</evidence>
<dbReference type="InterPro" id="IPR016181">
    <property type="entry name" value="Acyl_CoA_acyltransferase"/>
</dbReference>
<protein>
    <submittedName>
        <fullName evidence="4">GNAT family N-acetyltransferase</fullName>
        <ecNumber evidence="4">2.3.1.-</ecNumber>
    </submittedName>
</protein>
<dbReference type="Proteomes" id="UP001595729">
    <property type="component" value="Unassembled WGS sequence"/>
</dbReference>
<evidence type="ECO:0000256" key="1">
    <source>
        <dbReference type="ARBA" id="ARBA00022679"/>
    </source>
</evidence>
<dbReference type="Gene3D" id="3.40.630.30">
    <property type="match status" value="1"/>
</dbReference>
<dbReference type="EMBL" id="JBHRXX010000007">
    <property type="protein sequence ID" value="MFC3685421.1"/>
    <property type="molecule type" value="Genomic_DNA"/>
</dbReference>
<dbReference type="RefSeq" id="WP_382176606.1">
    <property type="nucleotide sequence ID" value="NZ_JBHRXX010000007.1"/>
</dbReference>
<evidence type="ECO:0000313" key="4">
    <source>
        <dbReference type="EMBL" id="MFC3685421.1"/>
    </source>
</evidence>
<keyword evidence="2 4" id="KW-0012">Acyltransferase</keyword>
<reference evidence="5" key="1">
    <citation type="journal article" date="2019" name="Int. J. Syst. Evol. Microbiol.">
        <title>The Global Catalogue of Microorganisms (GCM) 10K type strain sequencing project: providing services to taxonomists for standard genome sequencing and annotation.</title>
        <authorList>
            <consortium name="The Broad Institute Genomics Platform"/>
            <consortium name="The Broad Institute Genome Sequencing Center for Infectious Disease"/>
            <person name="Wu L."/>
            <person name="Ma J."/>
        </authorList>
    </citation>
    <scope>NUCLEOTIDE SEQUENCE [LARGE SCALE GENOMIC DNA]</scope>
    <source>
        <strain evidence="5">KCTC 42501</strain>
    </source>
</reference>